<protein>
    <recommendedName>
        <fullName evidence="4">Nucleotide-diphospho-sugar transferase</fullName>
    </recommendedName>
</protein>
<dbReference type="GO" id="GO:1901135">
    <property type="term" value="P:carbohydrate derivative metabolic process"/>
    <property type="evidence" value="ECO:0007669"/>
    <property type="project" value="UniProtKB-ARBA"/>
</dbReference>
<evidence type="ECO:0000256" key="1">
    <source>
        <dbReference type="ARBA" id="ARBA00009003"/>
    </source>
</evidence>
<dbReference type="OrthoDB" id="409543at2759"/>
<proteinExistence type="inferred from homology"/>
<dbReference type="EMBL" id="MU001635">
    <property type="protein sequence ID" value="KAF2483101.1"/>
    <property type="molecule type" value="Genomic_DNA"/>
</dbReference>
<sequence>MNATEVKLHTYTLNTHNVWWKQLENHVTLVPHDRFALHGPKNINISSFLLPHQSDFLRLDILRLEGGVYLDMDMFPLKPFSDLLSNPRDAVLGHEGGNRYGLGNAVILTRPSSAFLLKWWATYASFNDRIWNDHSVLIPKRIAISHPDLVCTLSPTVFYWPTWAKTHTHYMHDPISANEVVELKGNMSRYGGAMYENQLGWHGSGGGLDYLSKLTPEALLTTDTRFNILLREVYAAEL</sequence>
<dbReference type="SUPFAM" id="SSF53448">
    <property type="entry name" value="Nucleotide-diphospho-sugar transferases"/>
    <property type="match status" value="1"/>
</dbReference>
<dbReference type="RefSeq" id="XP_033589671.1">
    <property type="nucleotide sequence ID" value="XM_033731140.1"/>
</dbReference>
<comment type="similarity">
    <text evidence="1">Belongs to the glycosyltransferase 32 family.</text>
</comment>
<evidence type="ECO:0000313" key="3">
    <source>
        <dbReference type="Proteomes" id="UP000799767"/>
    </source>
</evidence>
<keyword evidence="3" id="KW-1185">Reference proteome</keyword>
<dbReference type="Pfam" id="PF04488">
    <property type="entry name" value="Gly_transf_sug"/>
    <property type="match status" value="1"/>
</dbReference>
<dbReference type="InterPro" id="IPR007577">
    <property type="entry name" value="GlycoTrfase_DXD_sugar-bd_CS"/>
</dbReference>
<dbReference type="AlphaFoldDB" id="A0A6A6PTT5"/>
<dbReference type="InterPro" id="IPR029044">
    <property type="entry name" value="Nucleotide-diphossugar_trans"/>
</dbReference>
<dbReference type="Proteomes" id="UP000799767">
    <property type="component" value="Unassembled WGS sequence"/>
</dbReference>
<name>A0A6A6PTT5_9PEZI</name>
<dbReference type="GeneID" id="54472142"/>
<dbReference type="Gene3D" id="3.90.550.20">
    <property type="match status" value="1"/>
</dbReference>
<dbReference type="PANTHER" id="PTHR46830">
    <property type="entry name" value="TRANSFERASE, PUTATIVE-RELATED"/>
    <property type="match status" value="1"/>
</dbReference>
<organism evidence="2 3">
    <name type="scientific">Neohortaea acidophila</name>
    <dbReference type="NCBI Taxonomy" id="245834"/>
    <lineage>
        <taxon>Eukaryota</taxon>
        <taxon>Fungi</taxon>
        <taxon>Dikarya</taxon>
        <taxon>Ascomycota</taxon>
        <taxon>Pezizomycotina</taxon>
        <taxon>Dothideomycetes</taxon>
        <taxon>Dothideomycetidae</taxon>
        <taxon>Mycosphaerellales</taxon>
        <taxon>Teratosphaeriaceae</taxon>
        <taxon>Neohortaea</taxon>
    </lineage>
</organism>
<gene>
    <name evidence="2" type="ORF">BDY17DRAFT_251121</name>
</gene>
<dbReference type="PANTHER" id="PTHR46830:SF2">
    <property type="entry name" value="ALPHA-1,4-N-ACETYLGLUCOSAMINYLTRANSFERASE"/>
    <property type="match status" value="1"/>
</dbReference>
<reference evidence="2" key="1">
    <citation type="journal article" date="2020" name="Stud. Mycol.">
        <title>101 Dothideomycetes genomes: a test case for predicting lifestyles and emergence of pathogens.</title>
        <authorList>
            <person name="Haridas S."/>
            <person name="Albert R."/>
            <person name="Binder M."/>
            <person name="Bloem J."/>
            <person name="Labutti K."/>
            <person name="Salamov A."/>
            <person name="Andreopoulos B."/>
            <person name="Baker S."/>
            <person name="Barry K."/>
            <person name="Bills G."/>
            <person name="Bluhm B."/>
            <person name="Cannon C."/>
            <person name="Castanera R."/>
            <person name="Culley D."/>
            <person name="Daum C."/>
            <person name="Ezra D."/>
            <person name="Gonzalez J."/>
            <person name="Henrissat B."/>
            <person name="Kuo A."/>
            <person name="Liang C."/>
            <person name="Lipzen A."/>
            <person name="Lutzoni F."/>
            <person name="Magnuson J."/>
            <person name="Mondo S."/>
            <person name="Nolan M."/>
            <person name="Ohm R."/>
            <person name="Pangilinan J."/>
            <person name="Park H.-J."/>
            <person name="Ramirez L."/>
            <person name="Alfaro M."/>
            <person name="Sun H."/>
            <person name="Tritt A."/>
            <person name="Yoshinaga Y."/>
            <person name="Zwiers L.-H."/>
            <person name="Turgeon B."/>
            <person name="Goodwin S."/>
            <person name="Spatafora J."/>
            <person name="Crous P."/>
            <person name="Grigoriev I."/>
        </authorList>
    </citation>
    <scope>NUCLEOTIDE SEQUENCE</scope>
    <source>
        <strain evidence="2">CBS 113389</strain>
    </source>
</reference>
<evidence type="ECO:0008006" key="4">
    <source>
        <dbReference type="Google" id="ProtNLM"/>
    </source>
</evidence>
<accession>A0A6A6PTT5</accession>
<evidence type="ECO:0000313" key="2">
    <source>
        <dbReference type="EMBL" id="KAF2483101.1"/>
    </source>
</evidence>